<gene>
    <name evidence="2" type="ORF">ColSpa_01828</name>
</gene>
<dbReference type="AlphaFoldDB" id="A0AA37NU47"/>
<dbReference type="Gene3D" id="3.40.50.150">
    <property type="entry name" value="Vaccinia Virus protein VP39"/>
    <property type="match status" value="1"/>
</dbReference>
<dbReference type="RefSeq" id="XP_049123997.1">
    <property type="nucleotide sequence ID" value="XM_049268040.1"/>
</dbReference>
<accession>A0AA37NU47</accession>
<feature type="region of interest" description="Disordered" evidence="1">
    <location>
        <begin position="1"/>
        <end position="34"/>
    </location>
</feature>
<dbReference type="InterPro" id="IPR029063">
    <property type="entry name" value="SAM-dependent_MTases_sf"/>
</dbReference>
<dbReference type="SUPFAM" id="SSF53335">
    <property type="entry name" value="S-adenosyl-L-methionine-dependent methyltransferases"/>
    <property type="match status" value="1"/>
</dbReference>
<feature type="compositionally biased region" description="Polar residues" evidence="1">
    <location>
        <begin position="1"/>
        <end position="11"/>
    </location>
</feature>
<keyword evidence="3" id="KW-1185">Reference proteome</keyword>
<dbReference type="EMBL" id="BQXU01000003">
    <property type="protein sequence ID" value="GKT41647.1"/>
    <property type="molecule type" value="Genomic_DNA"/>
</dbReference>
<dbReference type="Proteomes" id="UP001055115">
    <property type="component" value="Unassembled WGS sequence"/>
</dbReference>
<proteinExistence type="predicted"/>
<evidence type="ECO:0000313" key="2">
    <source>
        <dbReference type="EMBL" id="GKT41647.1"/>
    </source>
</evidence>
<sequence>MSGSHINTPIVQQPAAAIEAVDDPSDDSEFDPEELDANSISSYSLNSSLYAHENSNGCSFHRYRHGRYPMPNDQTEQNREDMKHAMLVDLTVSLSLSNEVADPFPGASVVGTDLSPMQPNAVPPNLRFYIDDAEDDDWLLGDGYGFVYLRSVAPVLRRLDRVLDRTYE</sequence>
<organism evidence="2 3">
    <name type="scientific">Colletotrichum spaethianum</name>
    <dbReference type="NCBI Taxonomy" id="700344"/>
    <lineage>
        <taxon>Eukaryota</taxon>
        <taxon>Fungi</taxon>
        <taxon>Dikarya</taxon>
        <taxon>Ascomycota</taxon>
        <taxon>Pezizomycotina</taxon>
        <taxon>Sordariomycetes</taxon>
        <taxon>Hypocreomycetidae</taxon>
        <taxon>Glomerellales</taxon>
        <taxon>Glomerellaceae</taxon>
        <taxon>Colletotrichum</taxon>
        <taxon>Colletotrichum spaethianum species complex</taxon>
    </lineage>
</organism>
<feature type="compositionally biased region" description="Acidic residues" evidence="1">
    <location>
        <begin position="20"/>
        <end position="34"/>
    </location>
</feature>
<evidence type="ECO:0000313" key="3">
    <source>
        <dbReference type="Proteomes" id="UP001055115"/>
    </source>
</evidence>
<dbReference type="GeneID" id="73322630"/>
<protein>
    <submittedName>
        <fullName evidence="2">Secondary metabolism regulator laeA</fullName>
    </submittedName>
</protein>
<reference evidence="2 3" key="1">
    <citation type="submission" date="2022-03" db="EMBL/GenBank/DDBJ databases">
        <title>Genome data of Colletotrichum spp.</title>
        <authorList>
            <person name="Utami Y.D."/>
            <person name="Hiruma K."/>
        </authorList>
    </citation>
    <scope>NUCLEOTIDE SEQUENCE [LARGE SCALE GENOMIC DNA]</scope>
    <source>
        <strain evidence="2 3">MAFF 239500</strain>
    </source>
</reference>
<name>A0AA37NU47_9PEZI</name>
<comment type="caution">
    <text evidence="2">The sequence shown here is derived from an EMBL/GenBank/DDBJ whole genome shotgun (WGS) entry which is preliminary data.</text>
</comment>
<evidence type="ECO:0000256" key="1">
    <source>
        <dbReference type="SAM" id="MobiDB-lite"/>
    </source>
</evidence>